<dbReference type="Gene3D" id="3.30.420.10">
    <property type="entry name" value="Ribonuclease H-like superfamily/Ribonuclease H"/>
    <property type="match status" value="1"/>
</dbReference>
<dbReference type="GO" id="GO:0003676">
    <property type="term" value="F:nucleic acid binding"/>
    <property type="evidence" value="ECO:0007669"/>
    <property type="project" value="InterPro"/>
</dbReference>
<reference evidence="2" key="1">
    <citation type="submission" date="2022-03" db="EMBL/GenBank/DDBJ databases">
        <authorList>
            <person name="Tunstrom K."/>
        </authorList>
    </citation>
    <scope>NUCLEOTIDE SEQUENCE</scope>
</reference>
<keyword evidence="3" id="KW-1185">Reference proteome</keyword>
<accession>A0AAU9U7B5</accession>
<sequence>MRACLLRNNRRKRVYRRQGERFAQACIQKMVEYGGDSCMFCSGISADSKTDLVCVFRARGAREQGSLTTHRYIIEILEEHVVPYAGFVGEGLTLMHDNACADTAMIVRDFLQEVGVSVMQWPARSPDLNPIEYLWDHLKRKVWSHDPVPTTLRNS</sequence>
<comment type="caution">
    <text evidence="2">The sequence shown here is derived from an EMBL/GenBank/DDBJ whole genome shotgun (WGS) entry which is preliminary data.</text>
</comment>
<dbReference type="Pfam" id="PF13358">
    <property type="entry name" value="DDE_3"/>
    <property type="match status" value="1"/>
</dbReference>
<organism evidence="2 3">
    <name type="scientific">Euphydryas editha</name>
    <name type="common">Edith's checkerspot</name>
    <dbReference type="NCBI Taxonomy" id="104508"/>
    <lineage>
        <taxon>Eukaryota</taxon>
        <taxon>Metazoa</taxon>
        <taxon>Ecdysozoa</taxon>
        <taxon>Arthropoda</taxon>
        <taxon>Hexapoda</taxon>
        <taxon>Insecta</taxon>
        <taxon>Pterygota</taxon>
        <taxon>Neoptera</taxon>
        <taxon>Endopterygota</taxon>
        <taxon>Lepidoptera</taxon>
        <taxon>Glossata</taxon>
        <taxon>Ditrysia</taxon>
        <taxon>Papilionoidea</taxon>
        <taxon>Nymphalidae</taxon>
        <taxon>Nymphalinae</taxon>
        <taxon>Euphydryas</taxon>
    </lineage>
</organism>
<name>A0AAU9U7B5_EUPED</name>
<evidence type="ECO:0000259" key="1">
    <source>
        <dbReference type="Pfam" id="PF13358"/>
    </source>
</evidence>
<dbReference type="Proteomes" id="UP001153954">
    <property type="component" value="Unassembled WGS sequence"/>
</dbReference>
<dbReference type="EMBL" id="CAKOGL010000013">
    <property type="protein sequence ID" value="CAH2094007.1"/>
    <property type="molecule type" value="Genomic_DNA"/>
</dbReference>
<proteinExistence type="predicted"/>
<evidence type="ECO:0000313" key="2">
    <source>
        <dbReference type="EMBL" id="CAH2094007.1"/>
    </source>
</evidence>
<feature type="domain" description="Tc1-like transposase DDE" evidence="1">
    <location>
        <begin position="37"/>
        <end position="145"/>
    </location>
</feature>
<gene>
    <name evidence="2" type="ORF">EEDITHA_LOCUS9613</name>
</gene>
<evidence type="ECO:0000313" key="3">
    <source>
        <dbReference type="Proteomes" id="UP001153954"/>
    </source>
</evidence>
<dbReference type="AlphaFoldDB" id="A0AAU9U7B5"/>
<dbReference type="InterPro" id="IPR038717">
    <property type="entry name" value="Tc1-like_DDE_dom"/>
</dbReference>
<dbReference type="InterPro" id="IPR036397">
    <property type="entry name" value="RNaseH_sf"/>
</dbReference>
<protein>
    <recommendedName>
        <fullName evidence="1">Tc1-like transposase DDE domain-containing protein</fullName>
    </recommendedName>
</protein>